<dbReference type="InterPro" id="IPR051274">
    <property type="entry name" value="3-5_Exoribonuclease"/>
</dbReference>
<dbReference type="Pfam" id="PF00929">
    <property type="entry name" value="RNase_T"/>
    <property type="match status" value="1"/>
</dbReference>
<dbReference type="InterPro" id="IPR013520">
    <property type="entry name" value="Ribonucl_H"/>
</dbReference>
<dbReference type="STRING" id="454136.NIES2119_22005"/>
<proteinExistence type="predicted"/>
<evidence type="ECO:0000256" key="3">
    <source>
        <dbReference type="ARBA" id="ARBA00022839"/>
    </source>
</evidence>
<dbReference type="Proteomes" id="UP000185860">
    <property type="component" value="Unassembled WGS sequence"/>
</dbReference>
<dbReference type="Gene3D" id="3.30.420.10">
    <property type="entry name" value="Ribonuclease H-like superfamily/Ribonuclease H"/>
    <property type="match status" value="1"/>
</dbReference>
<evidence type="ECO:0000256" key="1">
    <source>
        <dbReference type="ARBA" id="ARBA00022722"/>
    </source>
</evidence>
<keyword evidence="1" id="KW-0540">Nuclease</keyword>
<keyword evidence="3 5" id="KW-0269">Exonuclease</keyword>
<dbReference type="GO" id="GO:0000175">
    <property type="term" value="F:3'-5'-RNA exonuclease activity"/>
    <property type="evidence" value="ECO:0007669"/>
    <property type="project" value="InterPro"/>
</dbReference>
<dbReference type="InterPro" id="IPR012337">
    <property type="entry name" value="RNaseH-like_sf"/>
</dbReference>
<dbReference type="PANTHER" id="PTHR23044">
    <property type="entry name" value="3'-5' EXONUCLEASE ERI1-RELATED"/>
    <property type="match status" value="1"/>
</dbReference>
<dbReference type="OrthoDB" id="159416at2"/>
<dbReference type="CDD" id="cd06133">
    <property type="entry name" value="ERI-1_3'hExo_like"/>
    <property type="match status" value="1"/>
</dbReference>
<sequence>MMNLNQYDYFLVLDLEATCCDKGSIKRHKMEIIEIGAVMVEAETLMIVDEFQTFVKPVRYPILTPFCTSLTSITQTQVEQAPGYVNAILLLQKWLSNYPNAVFGSWGDYDYNQFKQDSKFHKVPFPISYPHINLKKLFSKTQELSEPYGMAEALKLTGMELEGTHHRGIDDAKNIAKLLPFILGKQQILVVVDE</sequence>
<reference evidence="5 6" key="1">
    <citation type="submission" date="2016-11" db="EMBL/GenBank/DDBJ databases">
        <title>Draft Genome Sequences of Nine Cyanobacterial Strains from Diverse Habitats.</title>
        <authorList>
            <person name="Zhu T."/>
            <person name="Hou S."/>
            <person name="Lu X."/>
            <person name="Hess W.R."/>
        </authorList>
    </citation>
    <scope>NUCLEOTIDE SEQUENCE [LARGE SCALE GENOMIC DNA]</scope>
    <source>
        <strain evidence="5 6">IAM M-71</strain>
    </source>
</reference>
<evidence type="ECO:0000259" key="4">
    <source>
        <dbReference type="SMART" id="SM00479"/>
    </source>
</evidence>
<dbReference type="AlphaFoldDB" id="A0A1U7IBE2"/>
<keyword evidence="2" id="KW-0378">Hydrolase</keyword>
<organism evidence="5 6">
    <name type="scientific">[Phormidium ambiguum] IAM M-71</name>
    <dbReference type="NCBI Taxonomy" id="454136"/>
    <lineage>
        <taxon>Bacteria</taxon>
        <taxon>Bacillati</taxon>
        <taxon>Cyanobacteriota</taxon>
        <taxon>Cyanophyceae</taxon>
        <taxon>Oscillatoriophycideae</taxon>
        <taxon>Aerosakkonematales</taxon>
        <taxon>Aerosakkonemataceae</taxon>
        <taxon>Floridanema</taxon>
    </lineage>
</organism>
<protein>
    <submittedName>
        <fullName evidence="5">Exonuclease</fullName>
    </submittedName>
</protein>
<evidence type="ECO:0000313" key="5">
    <source>
        <dbReference type="EMBL" id="OKH33967.1"/>
    </source>
</evidence>
<feature type="domain" description="Exonuclease" evidence="4">
    <location>
        <begin position="9"/>
        <end position="188"/>
    </location>
</feature>
<evidence type="ECO:0000256" key="2">
    <source>
        <dbReference type="ARBA" id="ARBA00022801"/>
    </source>
</evidence>
<dbReference type="InterPro" id="IPR036397">
    <property type="entry name" value="RNaseH_sf"/>
</dbReference>
<name>A0A1U7IBE2_9CYAN</name>
<dbReference type="GO" id="GO:0003676">
    <property type="term" value="F:nucleic acid binding"/>
    <property type="evidence" value="ECO:0007669"/>
    <property type="project" value="InterPro"/>
</dbReference>
<dbReference type="EMBL" id="MRCE01000025">
    <property type="protein sequence ID" value="OKH33967.1"/>
    <property type="molecule type" value="Genomic_DNA"/>
</dbReference>
<accession>A0A1U7IBE2</accession>
<gene>
    <name evidence="5" type="ORF">NIES2119_22005</name>
</gene>
<dbReference type="InterPro" id="IPR047201">
    <property type="entry name" value="ERI-1_3'hExo-like"/>
</dbReference>
<dbReference type="SUPFAM" id="SSF53098">
    <property type="entry name" value="Ribonuclease H-like"/>
    <property type="match status" value="1"/>
</dbReference>
<dbReference type="SMART" id="SM00479">
    <property type="entry name" value="EXOIII"/>
    <property type="match status" value="1"/>
</dbReference>
<comment type="caution">
    <text evidence="5">The sequence shown here is derived from an EMBL/GenBank/DDBJ whole genome shotgun (WGS) entry which is preliminary data.</text>
</comment>
<dbReference type="PANTHER" id="PTHR23044:SF61">
    <property type="entry name" value="3'-5' EXORIBONUCLEASE 1-RELATED"/>
    <property type="match status" value="1"/>
</dbReference>
<evidence type="ECO:0000313" key="6">
    <source>
        <dbReference type="Proteomes" id="UP000185860"/>
    </source>
</evidence>
<dbReference type="RefSeq" id="WP_073595638.1">
    <property type="nucleotide sequence ID" value="NZ_MRCE01000025.1"/>
</dbReference>